<evidence type="ECO:0000313" key="2">
    <source>
        <dbReference type="Proteomes" id="UP001556653"/>
    </source>
</evidence>
<comment type="caution">
    <text evidence="1">The sequence shown here is derived from an EMBL/GenBank/DDBJ whole genome shotgun (WGS) entry which is preliminary data.</text>
</comment>
<protein>
    <submittedName>
        <fullName evidence="1">Uncharacterized protein</fullName>
    </submittedName>
</protein>
<gene>
    <name evidence="1" type="ORF">V6X64_03290</name>
</gene>
<proteinExistence type="predicted"/>
<keyword evidence="2" id="KW-1185">Reference proteome</keyword>
<dbReference type="RefSeq" id="WP_367966502.1">
    <property type="nucleotide sequence ID" value="NZ_JBAKFJ010000001.1"/>
</dbReference>
<evidence type="ECO:0000313" key="1">
    <source>
        <dbReference type="EMBL" id="MEX0386020.1"/>
    </source>
</evidence>
<name>A0ABV3S7K1_9GAMM</name>
<organism evidence="1 2">
    <name type="scientific">Spiribacter onubensis</name>
    <dbReference type="NCBI Taxonomy" id="3122420"/>
    <lineage>
        <taxon>Bacteria</taxon>
        <taxon>Pseudomonadati</taxon>
        <taxon>Pseudomonadota</taxon>
        <taxon>Gammaproteobacteria</taxon>
        <taxon>Chromatiales</taxon>
        <taxon>Ectothiorhodospiraceae</taxon>
        <taxon>Spiribacter</taxon>
    </lineage>
</organism>
<dbReference type="Proteomes" id="UP001556653">
    <property type="component" value="Unassembled WGS sequence"/>
</dbReference>
<dbReference type="EMBL" id="JBAKFJ010000001">
    <property type="protein sequence ID" value="MEX0386020.1"/>
    <property type="molecule type" value="Genomic_DNA"/>
</dbReference>
<reference evidence="1 2" key="1">
    <citation type="submission" date="2024-02" db="EMBL/GenBank/DDBJ databases">
        <title>New especies of Spiribacter isolated from saline water.</title>
        <authorList>
            <person name="Leon M.J."/>
            <person name="De La Haba R."/>
            <person name="Sanchez-Porro C."/>
            <person name="Ventosa A."/>
        </authorList>
    </citation>
    <scope>NUCLEOTIDE SEQUENCE [LARGE SCALE GENOMIC DNA]</scope>
    <source>
        <strain evidence="2">ag22IC4-227</strain>
    </source>
</reference>
<sequence>MTSPIQWSDTLTNQTRQALESHGLDMPGFAWEYINFKNADGGYGLMQIDELLMGRFVITRRETDTVESFDTPDAVIEAGWVLD</sequence>
<accession>A0ABV3S7K1</accession>